<sequence>MFLISAITLFAVFVANVLVGALGGAQFLGDVGEMLLLFAASVTFVLAILRREAAEKSDRS</sequence>
<dbReference type="Proteomes" id="UP000182932">
    <property type="component" value="Unassembled WGS sequence"/>
</dbReference>
<protein>
    <submittedName>
        <fullName evidence="2">Uncharacterized protein</fullName>
    </submittedName>
</protein>
<dbReference type="RefSeq" id="WP_048530865.1">
    <property type="nucleotide sequence ID" value="NZ_CATLQZ010000001.1"/>
</dbReference>
<keyword evidence="1" id="KW-1133">Transmembrane helix</keyword>
<keyword evidence="3" id="KW-1185">Reference proteome</keyword>
<keyword evidence="1" id="KW-0812">Transmembrane</keyword>
<dbReference type="EMBL" id="FNYY01000002">
    <property type="protein sequence ID" value="SEI87976.1"/>
    <property type="molecule type" value="Genomic_DNA"/>
</dbReference>
<accession>A0A975ZMD2</accession>
<evidence type="ECO:0000313" key="3">
    <source>
        <dbReference type="Proteomes" id="UP000182932"/>
    </source>
</evidence>
<comment type="caution">
    <text evidence="2">The sequence shown here is derived from an EMBL/GenBank/DDBJ whole genome shotgun (WGS) entry which is preliminary data.</text>
</comment>
<organism evidence="2 3">
    <name type="scientific">Marinovum algicola</name>
    <dbReference type="NCBI Taxonomy" id="42444"/>
    <lineage>
        <taxon>Bacteria</taxon>
        <taxon>Pseudomonadati</taxon>
        <taxon>Pseudomonadota</taxon>
        <taxon>Alphaproteobacteria</taxon>
        <taxon>Rhodobacterales</taxon>
        <taxon>Roseobacteraceae</taxon>
        <taxon>Marinovum</taxon>
    </lineage>
</organism>
<gene>
    <name evidence="2" type="ORF">SAMN04487940_102270</name>
</gene>
<name>A0A975ZMD2_9RHOB</name>
<dbReference type="GeneID" id="80817131"/>
<keyword evidence="1" id="KW-0472">Membrane</keyword>
<proteinExistence type="predicted"/>
<reference evidence="2 3" key="1">
    <citation type="submission" date="2016-10" db="EMBL/GenBank/DDBJ databases">
        <authorList>
            <person name="Varghese N."/>
            <person name="Submissions S."/>
        </authorList>
    </citation>
    <scope>NUCLEOTIDE SEQUENCE [LARGE SCALE GENOMIC DNA]</scope>
    <source>
        <strain evidence="2 3">FF3</strain>
    </source>
</reference>
<evidence type="ECO:0000313" key="2">
    <source>
        <dbReference type="EMBL" id="SEI87976.1"/>
    </source>
</evidence>
<dbReference type="AlphaFoldDB" id="A0A975ZMD2"/>
<evidence type="ECO:0000256" key="1">
    <source>
        <dbReference type="SAM" id="Phobius"/>
    </source>
</evidence>
<feature type="transmembrane region" description="Helical" evidence="1">
    <location>
        <begin position="31"/>
        <end position="49"/>
    </location>
</feature>